<evidence type="ECO:0000313" key="2">
    <source>
        <dbReference type="EMBL" id="GFH21014.1"/>
    </source>
</evidence>
<sequence length="96" mass="10217">MCGANGGGDGHRVRPPQHGVAAIQSASSDLQRKPLESLLAYCHMCPRTNHSGEKGLLGTMCSLPPNTPFGSAQTKENGHKMFVLDPLAHLLELTAR</sequence>
<evidence type="ECO:0000313" key="3">
    <source>
        <dbReference type="Proteomes" id="UP000485058"/>
    </source>
</evidence>
<accession>A0A699ZQJ9</accession>
<proteinExistence type="predicted"/>
<gene>
    <name evidence="2" type="ORF">HaLaN_18230</name>
</gene>
<dbReference type="Proteomes" id="UP000485058">
    <property type="component" value="Unassembled WGS sequence"/>
</dbReference>
<dbReference type="AlphaFoldDB" id="A0A699ZQJ9"/>
<reference evidence="2 3" key="1">
    <citation type="submission" date="2020-02" db="EMBL/GenBank/DDBJ databases">
        <title>Draft genome sequence of Haematococcus lacustris strain NIES-144.</title>
        <authorList>
            <person name="Morimoto D."/>
            <person name="Nakagawa S."/>
            <person name="Yoshida T."/>
            <person name="Sawayama S."/>
        </authorList>
    </citation>
    <scope>NUCLEOTIDE SEQUENCE [LARGE SCALE GENOMIC DNA]</scope>
    <source>
        <strain evidence="2 3">NIES-144</strain>
    </source>
</reference>
<feature type="region of interest" description="Disordered" evidence="1">
    <location>
        <begin position="1"/>
        <end position="28"/>
    </location>
</feature>
<protein>
    <submittedName>
        <fullName evidence="2">Uncharacterized protein</fullName>
    </submittedName>
</protein>
<dbReference type="EMBL" id="BLLF01001744">
    <property type="protein sequence ID" value="GFH21014.1"/>
    <property type="molecule type" value="Genomic_DNA"/>
</dbReference>
<organism evidence="2 3">
    <name type="scientific">Haematococcus lacustris</name>
    <name type="common">Green alga</name>
    <name type="synonym">Haematococcus pluvialis</name>
    <dbReference type="NCBI Taxonomy" id="44745"/>
    <lineage>
        <taxon>Eukaryota</taxon>
        <taxon>Viridiplantae</taxon>
        <taxon>Chlorophyta</taxon>
        <taxon>core chlorophytes</taxon>
        <taxon>Chlorophyceae</taxon>
        <taxon>CS clade</taxon>
        <taxon>Chlamydomonadales</taxon>
        <taxon>Haematococcaceae</taxon>
        <taxon>Haematococcus</taxon>
    </lineage>
</organism>
<evidence type="ECO:0000256" key="1">
    <source>
        <dbReference type="SAM" id="MobiDB-lite"/>
    </source>
</evidence>
<comment type="caution">
    <text evidence="2">The sequence shown here is derived from an EMBL/GenBank/DDBJ whole genome shotgun (WGS) entry which is preliminary data.</text>
</comment>
<keyword evidence="3" id="KW-1185">Reference proteome</keyword>
<name>A0A699ZQJ9_HAELA</name>